<comment type="cofactor">
    <cofactor evidence="7">
        <name>Zn(2+)</name>
        <dbReference type="ChEBI" id="CHEBI:29105"/>
    </cofactor>
    <text evidence="7">Binds 1 zinc ion.</text>
</comment>
<dbReference type="EC" id="3.1.-.-" evidence="7"/>
<organism evidence="8 9">
    <name type="scientific">Candidatus Desulfatibia vada</name>
    <dbReference type="NCBI Taxonomy" id="2841696"/>
    <lineage>
        <taxon>Bacteria</taxon>
        <taxon>Pseudomonadati</taxon>
        <taxon>Thermodesulfobacteriota</taxon>
        <taxon>Desulfobacteria</taxon>
        <taxon>Desulfobacterales</taxon>
        <taxon>Desulfobacterales incertae sedis</taxon>
        <taxon>Candidatus Desulfatibia</taxon>
    </lineage>
</organism>
<evidence type="ECO:0000256" key="7">
    <source>
        <dbReference type="HAMAP-Rule" id="MF_00009"/>
    </source>
</evidence>
<accession>A0A8J6P4M8</accession>
<comment type="subcellular location">
    <subcellularLocation>
        <location evidence="7">Cytoplasm</location>
    </subcellularLocation>
</comment>
<dbReference type="PROSITE" id="PS01306">
    <property type="entry name" value="UPF0054"/>
    <property type="match status" value="1"/>
</dbReference>
<dbReference type="InterPro" id="IPR023091">
    <property type="entry name" value="MetalPrtase_cat_dom_sf_prd"/>
</dbReference>
<reference evidence="8 9" key="1">
    <citation type="submission" date="2020-08" db="EMBL/GenBank/DDBJ databases">
        <title>Bridging the membrane lipid divide: bacteria of the FCB group superphylum have the potential to synthesize archaeal ether lipids.</title>
        <authorList>
            <person name="Villanueva L."/>
            <person name="Von Meijenfeldt F.A.B."/>
            <person name="Westbye A.B."/>
            <person name="Yadav S."/>
            <person name="Hopmans E.C."/>
            <person name="Dutilh B.E."/>
            <person name="Sinninghe Damste J.S."/>
        </authorList>
    </citation>
    <scope>NUCLEOTIDE SEQUENCE [LARGE SCALE GENOMIC DNA]</scope>
    <source>
        <strain evidence="8">NIOZ-UU17</strain>
    </source>
</reference>
<dbReference type="GO" id="GO:0006364">
    <property type="term" value="P:rRNA processing"/>
    <property type="evidence" value="ECO:0007669"/>
    <property type="project" value="UniProtKB-UniRule"/>
</dbReference>
<evidence type="ECO:0000256" key="2">
    <source>
        <dbReference type="ARBA" id="ARBA00022722"/>
    </source>
</evidence>
<dbReference type="SUPFAM" id="SSF55486">
    <property type="entry name" value="Metalloproteases ('zincins'), catalytic domain"/>
    <property type="match status" value="1"/>
</dbReference>
<dbReference type="AlphaFoldDB" id="A0A8J6P4M8"/>
<dbReference type="GO" id="GO:0004222">
    <property type="term" value="F:metalloendopeptidase activity"/>
    <property type="evidence" value="ECO:0007669"/>
    <property type="project" value="InterPro"/>
</dbReference>
<dbReference type="PANTHER" id="PTHR46986">
    <property type="entry name" value="ENDORIBONUCLEASE YBEY, CHLOROPLASTIC"/>
    <property type="match status" value="1"/>
</dbReference>
<dbReference type="NCBIfam" id="TIGR00043">
    <property type="entry name" value="rRNA maturation RNase YbeY"/>
    <property type="match status" value="1"/>
</dbReference>
<keyword evidence="7" id="KW-0698">rRNA processing</keyword>
<dbReference type="HAMAP" id="MF_00009">
    <property type="entry name" value="Endoribonucl_YbeY"/>
    <property type="match status" value="1"/>
</dbReference>
<evidence type="ECO:0000313" key="9">
    <source>
        <dbReference type="Proteomes" id="UP000605201"/>
    </source>
</evidence>
<keyword evidence="7" id="KW-0690">Ribosome biogenesis</keyword>
<evidence type="ECO:0000256" key="4">
    <source>
        <dbReference type="ARBA" id="ARBA00022759"/>
    </source>
</evidence>
<dbReference type="GO" id="GO:0005737">
    <property type="term" value="C:cytoplasm"/>
    <property type="evidence" value="ECO:0007669"/>
    <property type="project" value="UniProtKB-SubCell"/>
</dbReference>
<dbReference type="Proteomes" id="UP000605201">
    <property type="component" value="Unassembled WGS sequence"/>
</dbReference>
<comment type="function">
    <text evidence="7">Single strand-specific metallo-endoribonuclease involved in late-stage 70S ribosome quality control and in maturation of the 3' terminus of the 16S rRNA.</text>
</comment>
<evidence type="ECO:0000256" key="3">
    <source>
        <dbReference type="ARBA" id="ARBA00022723"/>
    </source>
</evidence>
<dbReference type="PANTHER" id="PTHR46986:SF1">
    <property type="entry name" value="ENDORIBONUCLEASE YBEY, CHLOROPLASTIC"/>
    <property type="match status" value="1"/>
</dbReference>
<dbReference type="Pfam" id="PF02130">
    <property type="entry name" value="YbeY"/>
    <property type="match status" value="1"/>
</dbReference>
<evidence type="ECO:0000256" key="6">
    <source>
        <dbReference type="ARBA" id="ARBA00022833"/>
    </source>
</evidence>
<protein>
    <recommendedName>
        <fullName evidence="7">Endoribonuclease YbeY</fullName>
        <ecNumber evidence="7">3.1.-.-</ecNumber>
    </recommendedName>
</protein>
<keyword evidence="2 7" id="KW-0540">Nuclease</keyword>
<keyword evidence="4 7" id="KW-0255">Endonuclease</keyword>
<dbReference type="EMBL" id="JACNIG010000293">
    <property type="protein sequence ID" value="MBC8433367.1"/>
    <property type="molecule type" value="Genomic_DNA"/>
</dbReference>
<dbReference type="GO" id="GO:0004521">
    <property type="term" value="F:RNA endonuclease activity"/>
    <property type="evidence" value="ECO:0007669"/>
    <property type="project" value="UniProtKB-UniRule"/>
</dbReference>
<comment type="similarity">
    <text evidence="1 7">Belongs to the endoribonuclease YbeY family.</text>
</comment>
<dbReference type="InterPro" id="IPR020549">
    <property type="entry name" value="YbeY_CS"/>
</dbReference>
<name>A0A8J6P4M8_9BACT</name>
<evidence type="ECO:0000313" key="8">
    <source>
        <dbReference type="EMBL" id="MBC8433367.1"/>
    </source>
</evidence>
<sequence length="145" mass="16382">MGVLIDNRQNRYKIPLKKIQKKAQAVLSALDCPDGELSLLVVDDPQIAKLNKKYLNRNGPTNVIAFPMRQGEFANLTPQLLGDVVISVETAAREAKKSGISMQERFTQLLVHGVLHLFGYDHEENKQQARKMEEKSNELIKLIET</sequence>
<feature type="binding site" evidence="7">
    <location>
        <position position="122"/>
    </location>
    <ligand>
        <name>Zn(2+)</name>
        <dbReference type="ChEBI" id="CHEBI:29105"/>
        <note>catalytic</note>
    </ligand>
</feature>
<keyword evidence="6 7" id="KW-0862">Zinc</keyword>
<gene>
    <name evidence="7 8" type="primary">ybeY</name>
    <name evidence="8" type="ORF">H8D96_15760</name>
</gene>
<keyword evidence="3 7" id="KW-0479">Metal-binding</keyword>
<proteinExistence type="inferred from homology"/>
<keyword evidence="7" id="KW-0963">Cytoplasm</keyword>
<evidence type="ECO:0000256" key="1">
    <source>
        <dbReference type="ARBA" id="ARBA00010875"/>
    </source>
</evidence>
<evidence type="ECO:0000256" key="5">
    <source>
        <dbReference type="ARBA" id="ARBA00022801"/>
    </source>
</evidence>
<dbReference type="Gene3D" id="3.40.390.30">
    <property type="entry name" value="Metalloproteases ('zincins'), catalytic domain"/>
    <property type="match status" value="1"/>
</dbReference>
<comment type="caution">
    <text evidence="8">The sequence shown here is derived from an EMBL/GenBank/DDBJ whole genome shotgun (WGS) entry which is preliminary data.</text>
</comment>
<keyword evidence="5 7" id="KW-0378">Hydrolase</keyword>
<dbReference type="InterPro" id="IPR002036">
    <property type="entry name" value="YbeY"/>
</dbReference>
<feature type="binding site" evidence="7">
    <location>
        <position position="112"/>
    </location>
    <ligand>
        <name>Zn(2+)</name>
        <dbReference type="ChEBI" id="CHEBI:29105"/>
        <note>catalytic</note>
    </ligand>
</feature>
<dbReference type="GO" id="GO:0008270">
    <property type="term" value="F:zinc ion binding"/>
    <property type="evidence" value="ECO:0007669"/>
    <property type="project" value="UniProtKB-UniRule"/>
</dbReference>
<feature type="binding site" evidence="7">
    <location>
        <position position="116"/>
    </location>
    <ligand>
        <name>Zn(2+)</name>
        <dbReference type="ChEBI" id="CHEBI:29105"/>
        <note>catalytic</note>
    </ligand>
</feature>